<reference evidence="8 9" key="1">
    <citation type="submission" date="2020-10" db="EMBL/GenBank/DDBJ databases">
        <title>Sequencing the genomes of 1000 actinobacteria strains.</title>
        <authorList>
            <person name="Klenk H.-P."/>
        </authorList>
    </citation>
    <scope>NUCLEOTIDE SEQUENCE [LARGE SCALE GENOMIC DNA]</scope>
    <source>
        <strain evidence="8 9">DSM 46744</strain>
    </source>
</reference>
<sequence length="416" mass="42779">MGTGETGRTVIVGAGLAGLRIAERLRRLGHGGPITLVGAEPHRPYDRPPLSKALLTRDEDPADDPAQAAPLRNAPYEELGLDLRTGVRATALDPRARTVALDDGGTVGYGRLVIATGLRPRMLPGFEGRGGVHVLRSFEDCLALRAGLRAARRVVVVGGGVLGCEIAAAARALGAEVALVEVLGAPMAAALGPEVGEAVAALHRDRGVAVHCPARVARPEGGRRVTGVALEDGTVLPADLVVVAAGAVPDTGWLEGAGLNLDDGVLCDRTGRASARDVWAAGDVARMPRPSGPGTVRLEHWTAAADTAALVAGNLVAAPGERHELSAVPYFWSDQHGVKIQCLGMPNHGDRLTVVTGAPESARFLGLYSSGGTVTGAVAMNMPGPIARCRKAVGDRAPLDGLLRAAPWDRAAAKPG</sequence>
<dbReference type="RefSeq" id="WP_192762922.1">
    <property type="nucleotide sequence ID" value="NZ_JADBDZ010000001.1"/>
</dbReference>
<evidence type="ECO:0000256" key="4">
    <source>
        <dbReference type="ARBA" id="ARBA00023002"/>
    </source>
</evidence>
<dbReference type="PANTHER" id="PTHR43557:SF2">
    <property type="entry name" value="RIESKE DOMAIN-CONTAINING PROTEIN-RELATED"/>
    <property type="match status" value="1"/>
</dbReference>
<keyword evidence="3" id="KW-0274">FAD</keyword>
<dbReference type="SUPFAM" id="SSF55424">
    <property type="entry name" value="FAD/NAD-linked reductases, dimerisation (C-terminal) domain"/>
    <property type="match status" value="1"/>
</dbReference>
<dbReference type="Gene3D" id="3.50.50.60">
    <property type="entry name" value="FAD/NAD(P)-binding domain"/>
    <property type="match status" value="2"/>
</dbReference>
<accession>A0ABR9K2M3</accession>
<dbReference type="EMBL" id="JADBDZ010000001">
    <property type="protein sequence ID" value="MBE1536968.1"/>
    <property type="molecule type" value="Genomic_DNA"/>
</dbReference>
<keyword evidence="2" id="KW-0285">Flavoprotein</keyword>
<dbReference type="Pfam" id="PF07992">
    <property type="entry name" value="Pyr_redox_2"/>
    <property type="match status" value="1"/>
</dbReference>
<evidence type="ECO:0000256" key="2">
    <source>
        <dbReference type="ARBA" id="ARBA00022630"/>
    </source>
</evidence>
<feature type="domain" description="FAD/NAD(P)-binding" evidence="6">
    <location>
        <begin position="8"/>
        <end position="307"/>
    </location>
</feature>
<evidence type="ECO:0000256" key="5">
    <source>
        <dbReference type="SAM" id="MobiDB-lite"/>
    </source>
</evidence>
<comment type="cofactor">
    <cofactor evidence="1">
        <name>FAD</name>
        <dbReference type="ChEBI" id="CHEBI:57692"/>
    </cofactor>
</comment>
<dbReference type="InterPro" id="IPR023753">
    <property type="entry name" value="FAD/NAD-binding_dom"/>
</dbReference>
<dbReference type="SUPFAM" id="SSF51905">
    <property type="entry name" value="FAD/NAD(P)-binding domain"/>
    <property type="match status" value="2"/>
</dbReference>
<dbReference type="PANTHER" id="PTHR43557">
    <property type="entry name" value="APOPTOSIS-INDUCING FACTOR 1"/>
    <property type="match status" value="1"/>
</dbReference>
<evidence type="ECO:0000259" key="6">
    <source>
        <dbReference type="Pfam" id="PF07992"/>
    </source>
</evidence>
<dbReference type="InterPro" id="IPR016156">
    <property type="entry name" value="FAD/NAD-linked_Rdtase_dimer_sf"/>
</dbReference>
<proteinExistence type="predicted"/>
<name>A0ABR9K2M3_9ACTN</name>
<protein>
    <submittedName>
        <fullName evidence="8">NADPH-dependent 2,4-dienoyl-CoA reductase/sulfur reductase-like enzyme</fullName>
    </submittedName>
</protein>
<gene>
    <name evidence="8" type="ORF">H4W34_006801</name>
</gene>
<dbReference type="Gene3D" id="3.30.390.30">
    <property type="match status" value="1"/>
</dbReference>
<dbReference type="PRINTS" id="PR00411">
    <property type="entry name" value="PNDRDTASEI"/>
</dbReference>
<dbReference type="Pfam" id="PF14759">
    <property type="entry name" value="Reductase_C"/>
    <property type="match status" value="1"/>
</dbReference>
<organism evidence="8 9">
    <name type="scientific">Actinomadura algeriensis</name>
    <dbReference type="NCBI Taxonomy" id="1679523"/>
    <lineage>
        <taxon>Bacteria</taxon>
        <taxon>Bacillati</taxon>
        <taxon>Actinomycetota</taxon>
        <taxon>Actinomycetes</taxon>
        <taxon>Streptosporangiales</taxon>
        <taxon>Thermomonosporaceae</taxon>
        <taxon>Actinomadura</taxon>
    </lineage>
</organism>
<evidence type="ECO:0000256" key="3">
    <source>
        <dbReference type="ARBA" id="ARBA00022827"/>
    </source>
</evidence>
<keyword evidence="4" id="KW-0560">Oxidoreductase</keyword>
<evidence type="ECO:0000313" key="9">
    <source>
        <dbReference type="Proteomes" id="UP000627838"/>
    </source>
</evidence>
<feature type="domain" description="Reductase C-terminal" evidence="7">
    <location>
        <begin position="330"/>
        <end position="400"/>
    </location>
</feature>
<dbReference type="InterPro" id="IPR028202">
    <property type="entry name" value="Reductase_C"/>
</dbReference>
<feature type="region of interest" description="Disordered" evidence="5">
    <location>
        <begin position="39"/>
        <end position="70"/>
    </location>
</feature>
<keyword evidence="9" id="KW-1185">Reference proteome</keyword>
<evidence type="ECO:0000259" key="7">
    <source>
        <dbReference type="Pfam" id="PF14759"/>
    </source>
</evidence>
<dbReference type="PRINTS" id="PR00368">
    <property type="entry name" value="FADPNR"/>
</dbReference>
<evidence type="ECO:0000313" key="8">
    <source>
        <dbReference type="EMBL" id="MBE1536968.1"/>
    </source>
</evidence>
<dbReference type="Proteomes" id="UP000627838">
    <property type="component" value="Unassembled WGS sequence"/>
</dbReference>
<dbReference type="InterPro" id="IPR036188">
    <property type="entry name" value="FAD/NAD-bd_sf"/>
</dbReference>
<evidence type="ECO:0000256" key="1">
    <source>
        <dbReference type="ARBA" id="ARBA00001974"/>
    </source>
</evidence>
<dbReference type="InterPro" id="IPR050446">
    <property type="entry name" value="FAD-oxidoreductase/Apoptosis"/>
</dbReference>
<comment type="caution">
    <text evidence="8">The sequence shown here is derived from an EMBL/GenBank/DDBJ whole genome shotgun (WGS) entry which is preliminary data.</text>
</comment>